<sequence length="360" mass="40212">MFQAALQSMENKNKNNKHSSFEPQNNQDKAEANMTLGQSNASHDNVPNSNQQQQTSMYQWPYYTSQNSTQAPWQQFPLPQQSHVFWPQLFVTNIPPFFQSFNANGLQANPIVLEATSSTTQHLVPNMSYHVGYTFPGSLVPWNQSSCLAQMNQLQHPYVPNVVEAQSTETAKLWSMVNKLQAEVSDYKARLTKLEEEVSSLKKHKVEKPVNEIVSTIPVGTAQPRKRGRPSKKSSNSINALHGSQLAHGRKPAPSQPQLVMKSPIFTTVVLEKVENKEISTHSAKHIRNTSNVNLDRTYRTPSQDSARHVLNATHQQGVNITHGHNFENASKEQKDGNVGSTEDENEEETGDEEGTSSSA</sequence>
<proteinExistence type="predicted"/>
<dbReference type="EMBL" id="CASHSV030000109">
    <property type="protein sequence ID" value="CAJ2645996.1"/>
    <property type="molecule type" value="Genomic_DNA"/>
</dbReference>
<dbReference type="Proteomes" id="UP001177021">
    <property type="component" value="Unassembled WGS sequence"/>
</dbReference>
<accession>A0ACB0JNY6</accession>
<protein>
    <submittedName>
        <fullName evidence="1">Uncharacterized protein</fullName>
    </submittedName>
</protein>
<evidence type="ECO:0000313" key="2">
    <source>
        <dbReference type="Proteomes" id="UP001177021"/>
    </source>
</evidence>
<comment type="caution">
    <text evidence="1">The sequence shown here is derived from an EMBL/GenBank/DDBJ whole genome shotgun (WGS) entry which is preliminary data.</text>
</comment>
<keyword evidence="2" id="KW-1185">Reference proteome</keyword>
<name>A0ACB0JNY6_TRIPR</name>
<gene>
    <name evidence="1" type="ORF">MILVUS5_LOCUS14795</name>
</gene>
<organism evidence="1 2">
    <name type="scientific">Trifolium pratense</name>
    <name type="common">Red clover</name>
    <dbReference type="NCBI Taxonomy" id="57577"/>
    <lineage>
        <taxon>Eukaryota</taxon>
        <taxon>Viridiplantae</taxon>
        <taxon>Streptophyta</taxon>
        <taxon>Embryophyta</taxon>
        <taxon>Tracheophyta</taxon>
        <taxon>Spermatophyta</taxon>
        <taxon>Magnoliopsida</taxon>
        <taxon>eudicotyledons</taxon>
        <taxon>Gunneridae</taxon>
        <taxon>Pentapetalae</taxon>
        <taxon>rosids</taxon>
        <taxon>fabids</taxon>
        <taxon>Fabales</taxon>
        <taxon>Fabaceae</taxon>
        <taxon>Papilionoideae</taxon>
        <taxon>50 kb inversion clade</taxon>
        <taxon>NPAAA clade</taxon>
        <taxon>Hologalegina</taxon>
        <taxon>IRL clade</taxon>
        <taxon>Trifolieae</taxon>
        <taxon>Trifolium</taxon>
    </lineage>
</organism>
<reference evidence="1" key="1">
    <citation type="submission" date="2023-10" db="EMBL/GenBank/DDBJ databases">
        <authorList>
            <person name="Rodriguez Cubillos JULIANA M."/>
            <person name="De Vega J."/>
        </authorList>
    </citation>
    <scope>NUCLEOTIDE SEQUENCE</scope>
</reference>
<evidence type="ECO:0000313" key="1">
    <source>
        <dbReference type="EMBL" id="CAJ2645996.1"/>
    </source>
</evidence>